<keyword evidence="3" id="KW-1015">Disulfide bond</keyword>
<evidence type="ECO:0000256" key="1">
    <source>
        <dbReference type="ARBA" id="ARBA00004613"/>
    </source>
</evidence>
<sequence length="219" mass="24495">MSTSQILKVGTEQKVFVEVQDYEGNDELKIDINVMNIPSKQLNLASKTVTLNQDNKYQANVDIKTDKTLYTPDTDGLPSFDVSLITDKSFFYADDESFSVKIKAKYLFGENVEGSAFVVFGVFQGNEKTSIQSSLDRVNIKKGEGTATLTRQQIIQTFPDILKLVGETLYISVSVLTSTGSEMVEAERRGIHIVTSPYTIQFTKTPRYFKPGMPFTLKV</sequence>
<evidence type="ECO:0000256" key="2">
    <source>
        <dbReference type="ARBA" id="ARBA00022525"/>
    </source>
</evidence>
<dbReference type="InterPro" id="IPR013783">
    <property type="entry name" value="Ig-like_fold"/>
</dbReference>
<keyword evidence="7" id="KW-1185">Reference proteome</keyword>
<dbReference type="GO" id="GO:0005576">
    <property type="term" value="C:extracellular region"/>
    <property type="evidence" value="ECO:0007669"/>
    <property type="project" value="UniProtKB-SubCell"/>
</dbReference>
<accession>A0AAD5AXR2</accession>
<reference evidence="6" key="1">
    <citation type="submission" date="2018-07" db="EMBL/GenBank/DDBJ databases">
        <title>Comparative genomics of catfishes provides insights into carnivory and benthic adaptation.</title>
        <authorList>
            <person name="Zhang Y."/>
            <person name="Wang D."/>
            <person name="Peng Z."/>
            <person name="Zheng S."/>
            <person name="Shao F."/>
            <person name="Tao W."/>
        </authorList>
    </citation>
    <scope>NUCLEOTIDE SEQUENCE</scope>
    <source>
        <strain evidence="6">Chongqing</strain>
    </source>
</reference>
<keyword evidence="2" id="KW-0964">Secreted</keyword>
<proteinExistence type="predicted"/>
<evidence type="ECO:0000313" key="7">
    <source>
        <dbReference type="Proteomes" id="UP001205998"/>
    </source>
</evidence>
<protein>
    <submittedName>
        <fullName evidence="6">Complement C3-H1-like</fullName>
    </submittedName>
</protein>
<organism evidence="6 7">
    <name type="scientific">Silurus asotus</name>
    <name type="common">Amur catfish</name>
    <name type="synonym">Parasilurus asotus</name>
    <dbReference type="NCBI Taxonomy" id="30991"/>
    <lineage>
        <taxon>Eukaryota</taxon>
        <taxon>Metazoa</taxon>
        <taxon>Chordata</taxon>
        <taxon>Craniata</taxon>
        <taxon>Vertebrata</taxon>
        <taxon>Euteleostomi</taxon>
        <taxon>Actinopterygii</taxon>
        <taxon>Neopterygii</taxon>
        <taxon>Teleostei</taxon>
        <taxon>Ostariophysi</taxon>
        <taxon>Siluriformes</taxon>
        <taxon>Siluridae</taxon>
        <taxon>Silurus</taxon>
    </lineage>
</organism>
<evidence type="ECO:0000256" key="3">
    <source>
        <dbReference type="ARBA" id="ARBA00023157"/>
    </source>
</evidence>
<dbReference type="InterPro" id="IPR041555">
    <property type="entry name" value="MG3"/>
</dbReference>
<evidence type="ECO:0000313" key="6">
    <source>
        <dbReference type="EMBL" id="KAI5623482.1"/>
    </source>
</evidence>
<comment type="caution">
    <text evidence="6">The sequence shown here is derived from an EMBL/GenBank/DDBJ whole genome shotgun (WGS) entry which is preliminary data.</text>
</comment>
<dbReference type="Pfam" id="PF17791">
    <property type="entry name" value="MG3"/>
    <property type="match status" value="1"/>
</dbReference>
<dbReference type="InterPro" id="IPR050473">
    <property type="entry name" value="A2M/Complement_sys"/>
</dbReference>
<dbReference type="Proteomes" id="UP001205998">
    <property type="component" value="Unassembled WGS sequence"/>
</dbReference>
<name>A0AAD5AXR2_SILAS</name>
<evidence type="ECO:0000259" key="4">
    <source>
        <dbReference type="Pfam" id="PF17790"/>
    </source>
</evidence>
<feature type="domain" description="Macroglobulin" evidence="5">
    <location>
        <begin position="77"/>
        <end position="154"/>
    </location>
</feature>
<dbReference type="PANTHER" id="PTHR11412:SF81">
    <property type="entry name" value="COMPLEMENT C3"/>
    <property type="match status" value="1"/>
</dbReference>
<dbReference type="Pfam" id="PF17790">
    <property type="entry name" value="MG1"/>
    <property type="match status" value="1"/>
</dbReference>
<dbReference type="InterPro" id="IPR041425">
    <property type="entry name" value="C3/4/5_MG1"/>
</dbReference>
<dbReference type="AlphaFoldDB" id="A0AAD5AXR2"/>
<dbReference type="Gene3D" id="2.60.40.1940">
    <property type="match status" value="1"/>
</dbReference>
<gene>
    <name evidence="6" type="ORF">C0J50_17269</name>
</gene>
<dbReference type="FunFam" id="2.60.40.1940:FF:000001">
    <property type="entry name" value="Complement component C3"/>
    <property type="match status" value="1"/>
</dbReference>
<dbReference type="Gene3D" id="2.60.40.10">
    <property type="entry name" value="Immunoglobulins"/>
    <property type="match status" value="1"/>
</dbReference>
<feature type="domain" description="Complement C3/4/5 macroglobulin" evidence="4">
    <location>
        <begin position="2"/>
        <end position="71"/>
    </location>
</feature>
<dbReference type="Gene3D" id="2.60.40.1930">
    <property type="match status" value="1"/>
</dbReference>
<comment type="subcellular location">
    <subcellularLocation>
        <location evidence="1">Secreted</location>
    </subcellularLocation>
</comment>
<dbReference type="EMBL" id="MU551603">
    <property type="protein sequence ID" value="KAI5623482.1"/>
    <property type="molecule type" value="Genomic_DNA"/>
</dbReference>
<dbReference type="PANTHER" id="PTHR11412">
    <property type="entry name" value="MACROGLOBULIN / COMPLEMENT"/>
    <property type="match status" value="1"/>
</dbReference>
<evidence type="ECO:0000259" key="5">
    <source>
        <dbReference type="Pfam" id="PF17791"/>
    </source>
</evidence>